<dbReference type="InterPro" id="IPR019734">
    <property type="entry name" value="TPR_rpt"/>
</dbReference>
<protein>
    <submittedName>
        <fullName evidence="4">Tetratricopeptide repeat protein</fullName>
    </submittedName>
</protein>
<name>A0ABV7MA99_9PROT</name>
<accession>A0ABV7MA99</accession>
<sequence length="790" mass="87215">MKTWKLLGASLTALALVACESGEDKAVRFAENAQDYLDEGQLQRAKLQFQNALQNDPNNVVALRGAAEVAERQERYGDQLRFLQRLVTLEPNNYEAIAKIARLNLLAGEPDDALERANQVLAAEPDNIEALTVKGAALVLQNNLDEASETLEKALAADPDNVEVRNLLAARYVRDEEFDRAQAIIDEGLAAEPDSEALLVVKLLLAQRRQDITAMDETFAALVEASPENGFYRQRYGEFLITARGDLDGARKQFEAAIPLLEDQTEAVGRLIGIIREQEDDATAEAELRELVAQYPDTDLVFAVPAFLCEIGEDERCLEELTRLANDDERPLEIRNQAKVDLGERAFARRDLDEASRYAEDVLETDPEDPKALTLKAKIQLAQGDVEPAIETLRTALNGDPNNEAALILLGLAYEENGRAPFAEAQLAQAIDRIGLSPNLFQAYRAMLLRNGKTDEASDLTLRFAQTPDATPQIQRESARVLVAQNRADEAEVVARSLLRADPDDVDARRILAASLMQQQRYEDALAELDRLPEDGQNDPQAIRIRAQALSQLRRTDELREFLQAQAARGEYPDSFVLLSQFETSQNNVDAAAEAARSGVDAFPEQEGLYVILYNALIAQGQEEAANQAILEGIEKAEDTTTLRLLRANQLLNENDRAAARDVLMTLYEDEQLGDLAANNLAALMLDLDDDPAQALEIAKRFEGTEQPFLADTLAWAYYRNGELEKALEYSEIAARTDTPNAEIFYHRGVIAAANGDTETARAAFEKALEAPGKTDVVSEEAIKAAIAEL</sequence>
<dbReference type="Pfam" id="PF14559">
    <property type="entry name" value="TPR_19"/>
    <property type="match status" value="4"/>
</dbReference>
<dbReference type="EMBL" id="JBHRVA010000002">
    <property type="protein sequence ID" value="MFC3301988.1"/>
    <property type="molecule type" value="Genomic_DNA"/>
</dbReference>
<dbReference type="InterPro" id="IPR051012">
    <property type="entry name" value="CellSynth/LPSAsmb/PSIAsmb"/>
</dbReference>
<evidence type="ECO:0000313" key="4">
    <source>
        <dbReference type="EMBL" id="MFC3301988.1"/>
    </source>
</evidence>
<keyword evidence="5" id="KW-1185">Reference proteome</keyword>
<gene>
    <name evidence="4" type="ORF">ACFONP_04510</name>
</gene>
<dbReference type="PROSITE" id="PS50005">
    <property type="entry name" value="TPR"/>
    <property type="match status" value="4"/>
</dbReference>
<evidence type="ECO:0000256" key="1">
    <source>
        <dbReference type="ARBA" id="ARBA00022737"/>
    </source>
</evidence>
<proteinExistence type="predicted"/>
<evidence type="ECO:0000313" key="5">
    <source>
        <dbReference type="Proteomes" id="UP001595607"/>
    </source>
</evidence>
<dbReference type="InterPro" id="IPR011990">
    <property type="entry name" value="TPR-like_helical_dom_sf"/>
</dbReference>
<dbReference type="Gene3D" id="1.25.40.10">
    <property type="entry name" value="Tetratricopeptide repeat domain"/>
    <property type="match status" value="5"/>
</dbReference>
<keyword evidence="1" id="KW-0677">Repeat</keyword>
<reference evidence="5" key="1">
    <citation type="journal article" date="2019" name="Int. J. Syst. Evol. Microbiol.">
        <title>The Global Catalogue of Microorganisms (GCM) 10K type strain sequencing project: providing services to taxonomists for standard genome sequencing and annotation.</title>
        <authorList>
            <consortium name="The Broad Institute Genomics Platform"/>
            <consortium name="The Broad Institute Genome Sequencing Center for Infectious Disease"/>
            <person name="Wu L."/>
            <person name="Ma J."/>
        </authorList>
    </citation>
    <scope>NUCLEOTIDE SEQUENCE [LARGE SCALE GENOMIC DNA]</scope>
    <source>
        <strain evidence="5">KCTC 22245</strain>
    </source>
</reference>
<feature type="repeat" description="TPR" evidence="3">
    <location>
        <begin position="370"/>
        <end position="403"/>
    </location>
</feature>
<evidence type="ECO:0000256" key="2">
    <source>
        <dbReference type="ARBA" id="ARBA00022803"/>
    </source>
</evidence>
<dbReference type="SUPFAM" id="SSF48452">
    <property type="entry name" value="TPR-like"/>
    <property type="match status" value="4"/>
</dbReference>
<evidence type="ECO:0000256" key="3">
    <source>
        <dbReference type="PROSITE-ProRule" id="PRU00339"/>
    </source>
</evidence>
<organism evidence="4 5">
    <name type="scientific">Parvularcula lutaonensis</name>
    <dbReference type="NCBI Taxonomy" id="491923"/>
    <lineage>
        <taxon>Bacteria</taxon>
        <taxon>Pseudomonadati</taxon>
        <taxon>Pseudomonadota</taxon>
        <taxon>Alphaproteobacteria</taxon>
        <taxon>Parvularculales</taxon>
        <taxon>Parvularculaceae</taxon>
        <taxon>Parvularcula</taxon>
    </lineage>
</organism>
<feature type="repeat" description="TPR" evidence="3">
    <location>
        <begin position="128"/>
        <end position="161"/>
    </location>
</feature>
<comment type="caution">
    <text evidence="4">The sequence shown here is derived from an EMBL/GenBank/DDBJ whole genome shotgun (WGS) entry which is preliminary data.</text>
</comment>
<dbReference type="Proteomes" id="UP001595607">
    <property type="component" value="Unassembled WGS sequence"/>
</dbReference>
<keyword evidence="2 3" id="KW-0802">TPR repeat</keyword>
<dbReference type="PROSITE" id="PS51257">
    <property type="entry name" value="PROKAR_LIPOPROTEIN"/>
    <property type="match status" value="1"/>
</dbReference>
<dbReference type="PANTHER" id="PTHR45586">
    <property type="entry name" value="TPR REPEAT-CONTAINING PROTEIN PA4667"/>
    <property type="match status" value="1"/>
</dbReference>
<feature type="repeat" description="TPR" evidence="3">
    <location>
        <begin position="336"/>
        <end position="369"/>
    </location>
</feature>
<dbReference type="RefSeq" id="WP_189573977.1">
    <property type="nucleotide sequence ID" value="NZ_BMXU01000001.1"/>
</dbReference>
<dbReference type="SMART" id="SM00028">
    <property type="entry name" value="TPR"/>
    <property type="match status" value="11"/>
</dbReference>
<dbReference type="Pfam" id="PF13432">
    <property type="entry name" value="TPR_16"/>
    <property type="match status" value="1"/>
</dbReference>
<dbReference type="PANTHER" id="PTHR45586:SF1">
    <property type="entry name" value="LIPOPOLYSACCHARIDE ASSEMBLY PROTEIN B"/>
    <property type="match status" value="1"/>
</dbReference>
<feature type="repeat" description="TPR" evidence="3">
    <location>
        <begin position="26"/>
        <end position="59"/>
    </location>
</feature>